<evidence type="ECO:0000256" key="1">
    <source>
        <dbReference type="SAM" id="Phobius"/>
    </source>
</evidence>
<feature type="non-terminal residue" evidence="2">
    <location>
        <position position="171"/>
    </location>
</feature>
<gene>
    <name evidence="2" type="ORF">PIB30_068106</name>
</gene>
<evidence type="ECO:0000313" key="2">
    <source>
        <dbReference type="EMBL" id="MED6222815.1"/>
    </source>
</evidence>
<keyword evidence="1" id="KW-1133">Transmembrane helix</keyword>
<keyword evidence="1" id="KW-0812">Transmembrane</keyword>
<organism evidence="2 3">
    <name type="scientific">Stylosanthes scabra</name>
    <dbReference type="NCBI Taxonomy" id="79078"/>
    <lineage>
        <taxon>Eukaryota</taxon>
        <taxon>Viridiplantae</taxon>
        <taxon>Streptophyta</taxon>
        <taxon>Embryophyta</taxon>
        <taxon>Tracheophyta</taxon>
        <taxon>Spermatophyta</taxon>
        <taxon>Magnoliopsida</taxon>
        <taxon>eudicotyledons</taxon>
        <taxon>Gunneridae</taxon>
        <taxon>Pentapetalae</taxon>
        <taxon>rosids</taxon>
        <taxon>fabids</taxon>
        <taxon>Fabales</taxon>
        <taxon>Fabaceae</taxon>
        <taxon>Papilionoideae</taxon>
        <taxon>50 kb inversion clade</taxon>
        <taxon>dalbergioids sensu lato</taxon>
        <taxon>Dalbergieae</taxon>
        <taxon>Pterocarpus clade</taxon>
        <taxon>Stylosanthes</taxon>
    </lineage>
</organism>
<accession>A0ABU6ZLG9</accession>
<sequence length="171" mass="19086">MFVIKSFFHHNDVGFPIALTLTLEIGNRTLTLNLGVLVFSSRNRFSSSLLRLVRIFNTNEFLGDFSARDHFPMELESNFGEKVIGNGGTELRILISNISALSLAKQQCSPISSLSHPCPKKIFKTSSEIYQFTAPQKDIQKIFNNALPFLQLTLIFLLVYIGCGLKTIEGG</sequence>
<evidence type="ECO:0000313" key="3">
    <source>
        <dbReference type="Proteomes" id="UP001341840"/>
    </source>
</evidence>
<dbReference type="Proteomes" id="UP001341840">
    <property type="component" value="Unassembled WGS sequence"/>
</dbReference>
<dbReference type="EMBL" id="JASCZI010272584">
    <property type="protein sequence ID" value="MED6222815.1"/>
    <property type="molecule type" value="Genomic_DNA"/>
</dbReference>
<proteinExistence type="predicted"/>
<comment type="caution">
    <text evidence="2">The sequence shown here is derived from an EMBL/GenBank/DDBJ whole genome shotgun (WGS) entry which is preliminary data.</text>
</comment>
<reference evidence="2 3" key="1">
    <citation type="journal article" date="2023" name="Plants (Basel)">
        <title>Bridging the Gap: Combining Genomics and Transcriptomics Approaches to Understand Stylosanthes scabra, an Orphan Legume from the Brazilian Caatinga.</title>
        <authorList>
            <person name="Ferreira-Neto J.R.C."/>
            <person name="da Silva M.D."/>
            <person name="Binneck E."/>
            <person name="de Melo N.F."/>
            <person name="da Silva R.H."/>
            <person name="de Melo A.L.T.M."/>
            <person name="Pandolfi V."/>
            <person name="Bustamante F.O."/>
            <person name="Brasileiro-Vidal A.C."/>
            <person name="Benko-Iseppon A.M."/>
        </authorList>
    </citation>
    <scope>NUCLEOTIDE SEQUENCE [LARGE SCALE GENOMIC DNA]</scope>
    <source>
        <tissue evidence="2">Leaves</tissue>
    </source>
</reference>
<keyword evidence="3" id="KW-1185">Reference proteome</keyword>
<protein>
    <submittedName>
        <fullName evidence="2">Uncharacterized protein</fullName>
    </submittedName>
</protein>
<feature type="transmembrane region" description="Helical" evidence="1">
    <location>
        <begin position="146"/>
        <end position="168"/>
    </location>
</feature>
<name>A0ABU6ZLG9_9FABA</name>
<keyword evidence="1" id="KW-0472">Membrane</keyword>